<dbReference type="Pfam" id="PF20306">
    <property type="entry name" value="Sp-DndD"/>
    <property type="match status" value="1"/>
</dbReference>
<keyword evidence="2" id="KW-1185">Reference proteome</keyword>
<gene>
    <name evidence="1" type="ORF">Q3C12_22610</name>
</gene>
<sequence length="67" mass="7960">MRNEIEVEELLRVLETIRSEQYPDIPAEIIREIVIAQFENQDDRTLGRRNTKKIIDDFLKEVVTTTD</sequence>
<organism evidence="1 2">
    <name type="scientific">Paenibacillus ehimensis</name>
    <dbReference type="NCBI Taxonomy" id="79264"/>
    <lineage>
        <taxon>Bacteria</taxon>
        <taxon>Bacillati</taxon>
        <taxon>Bacillota</taxon>
        <taxon>Bacilli</taxon>
        <taxon>Bacillales</taxon>
        <taxon>Paenibacillaceae</taxon>
        <taxon>Paenibacillus</taxon>
    </lineage>
</organism>
<dbReference type="EMBL" id="JAUMKJ010000031">
    <property type="protein sequence ID" value="MDO3679808.1"/>
    <property type="molecule type" value="Genomic_DNA"/>
</dbReference>
<name>A0ABT8VFR2_9BACL</name>
<accession>A0ABT8VFR2</accession>
<dbReference type="InterPro" id="IPR046882">
    <property type="entry name" value="Sp-DndD"/>
</dbReference>
<evidence type="ECO:0000313" key="2">
    <source>
        <dbReference type="Proteomes" id="UP001168883"/>
    </source>
</evidence>
<protein>
    <submittedName>
        <fullName evidence="1">Uncharacterized protein</fullName>
    </submittedName>
</protein>
<reference evidence="1" key="1">
    <citation type="submission" date="2023-07" db="EMBL/GenBank/DDBJ databases">
        <authorList>
            <person name="Aktuganov G."/>
            <person name="Boyko T."/>
            <person name="Delegan Y."/>
            <person name="Galimzianova N."/>
            <person name="Gilvanova E."/>
            <person name="Korobov V."/>
            <person name="Kuzmina L."/>
            <person name="Melentiev A."/>
            <person name="Milman P."/>
            <person name="Ryabova A."/>
            <person name="Stupak E."/>
            <person name="Yasakov T."/>
            <person name="Zharikova N."/>
            <person name="Zhurenko E."/>
        </authorList>
    </citation>
    <scope>NUCLEOTIDE SEQUENCE</scope>
    <source>
        <strain evidence="1">IB-739</strain>
    </source>
</reference>
<dbReference type="RefSeq" id="WP_302880057.1">
    <property type="nucleotide sequence ID" value="NZ_JAUMKJ010000031.1"/>
</dbReference>
<evidence type="ECO:0000313" key="1">
    <source>
        <dbReference type="EMBL" id="MDO3679808.1"/>
    </source>
</evidence>
<proteinExistence type="predicted"/>
<dbReference type="Proteomes" id="UP001168883">
    <property type="component" value="Unassembled WGS sequence"/>
</dbReference>
<comment type="caution">
    <text evidence="1">The sequence shown here is derived from an EMBL/GenBank/DDBJ whole genome shotgun (WGS) entry which is preliminary data.</text>
</comment>